<feature type="compositionally biased region" description="Polar residues" evidence="1">
    <location>
        <begin position="61"/>
        <end position="73"/>
    </location>
</feature>
<name>A0ABR3G1V8_9AGAR</name>
<feature type="compositionally biased region" description="Polar residues" evidence="1">
    <location>
        <begin position="306"/>
        <end position="318"/>
    </location>
</feature>
<feature type="compositionally biased region" description="Basic and acidic residues" evidence="1">
    <location>
        <begin position="675"/>
        <end position="691"/>
    </location>
</feature>
<gene>
    <name evidence="3" type="ORF">V5O48_000197</name>
</gene>
<feature type="compositionally biased region" description="Low complexity" evidence="1">
    <location>
        <begin position="390"/>
        <end position="415"/>
    </location>
</feature>
<feature type="compositionally biased region" description="Polar residues" evidence="1">
    <location>
        <begin position="17"/>
        <end position="30"/>
    </location>
</feature>
<dbReference type="EMBL" id="JBAHYK010000003">
    <property type="protein sequence ID" value="KAL0581829.1"/>
    <property type="molecule type" value="Genomic_DNA"/>
</dbReference>
<reference evidence="3 4" key="1">
    <citation type="submission" date="2024-02" db="EMBL/GenBank/DDBJ databases">
        <title>A draft genome for the cacao thread blight pathogen Marasmius crinis-equi.</title>
        <authorList>
            <person name="Cohen S.P."/>
            <person name="Baruah I.K."/>
            <person name="Amoako-Attah I."/>
            <person name="Bukari Y."/>
            <person name="Meinhardt L.W."/>
            <person name="Bailey B.A."/>
        </authorList>
    </citation>
    <scope>NUCLEOTIDE SEQUENCE [LARGE SCALE GENOMIC DNA]</scope>
    <source>
        <strain evidence="3 4">GH-76</strain>
    </source>
</reference>
<feature type="compositionally biased region" description="Basic and acidic residues" evidence="1">
    <location>
        <begin position="1058"/>
        <end position="1074"/>
    </location>
</feature>
<keyword evidence="2" id="KW-1133">Transmembrane helix</keyword>
<feature type="compositionally biased region" description="Basic and acidic residues" evidence="1">
    <location>
        <begin position="437"/>
        <end position="457"/>
    </location>
</feature>
<evidence type="ECO:0000313" key="4">
    <source>
        <dbReference type="Proteomes" id="UP001465976"/>
    </source>
</evidence>
<protein>
    <submittedName>
        <fullName evidence="3">Uncharacterized protein</fullName>
    </submittedName>
</protein>
<proteinExistence type="predicted"/>
<feature type="compositionally biased region" description="Basic and acidic residues" evidence="1">
    <location>
        <begin position="74"/>
        <end position="88"/>
    </location>
</feature>
<feature type="compositionally biased region" description="Polar residues" evidence="1">
    <location>
        <begin position="326"/>
        <end position="336"/>
    </location>
</feature>
<feature type="region of interest" description="Disordered" evidence="1">
    <location>
        <begin position="1"/>
        <end position="543"/>
    </location>
</feature>
<feature type="compositionally biased region" description="Polar residues" evidence="1">
    <location>
        <begin position="893"/>
        <end position="902"/>
    </location>
</feature>
<comment type="caution">
    <text evidence="3">The sequence shown here is derived from an EMBL/GenBank/DDBJ whole genome shotgun (WGS) entry which is preliminary data.</text>
</comment>
<accession>A0ABR3G1V8</accession>
<feature type="compositionally biased region" description="Pro residues" evidence="1">
    <location>
        <begin position="819"/>
        <end position="837"/>
    </location>
</feature>
<keyword evidence="4" id="KW-1185">Reference proteome</keyword>
<evidence type="ECO:0000313" key="3">
    <source>
        <dbReference type="EMBL" id="KAL0581829.1"/>
    </source>
</evidence>
<feature type="compositionally biased region" description="Polar residues" evidence="1">
    <location>
        <begin position="350"/>
        <end position="361"/>
    </location>
</feature>
<evidence type="ECO:0000256" key="2">
    <source>
        <dbReference type="SAM" id="Phobius"/>
    </source>
</evidence>
<feature type="compositionally biased region" description="Basic and acidic residues" evidence="1">
    <location>
        <begin position="140"/>
        <end position="162"/>
    </location>
</feature>
<feature type="compositionally biased region" description="Polar residues" evidence="1">
    <location>
        <begin position="853"/>
        <end position="862"/>
    </location>
</feature>
<feature type="compositionally biased region" description="Basic and acidic residues" evidence="1">
    <location>
        <begin position="177"/>
        <end position="190"/>
    </location>
</feature>
<feature type="compositionally biased region" description="Polar residues" evidence="1">
    <location>
        <begin position="612"/>
        <end position="638"/>
    </location>
</feature>
<organism evidence="3 4">
    <name type="scientific">Marasmius crinis-equi</name>
    <dbReference type="NCBI Taxonomy" id="585013"/>
    <lineage>
        <taxon>Eukaryota</taxon>
        <taxon>Fungi</taxon>
        <taxon>Dikarya</taxon>
        <taxon>Basidiomycota</taxon>
        <taxon>Agaricomycotina</taxon>
        <taxon>Agaricomycetes</taxon>
        <taxon>Agaricomycetidae</taxon>
        <taxon>Agaricales</taxon>
        <taxon>Marasmiineae</taxon>
        <taxon>Marasmiaceae</taxon>
        <taxon>Marasmius</taxon>
    </lineage>
</organism>
<evidence type="ECO:0000256" key="1">
    <source>
        <dbReference type="SAM" id="MobiDB-lite"/>
    </source>
</evidence>
<keyword evidence="2" id="KW-0812">Transmembrane</keyword>
<feature type="compositionally biased region" description="Polar residues" evidence="1">
    <location>
        <begin position="982"/>
        <end position="1004"/>
    </location>
</feature>
<feature type="compositionally biased region" description="Low complexity" evidence="1">
    <location>
        <begin position="1033"/>
        <end position="1049"/>
    </location>
</feature>
<feature type="compositionally biased region" description="Pro residues" evidence="1">
    <location>
        <begin position="1"/>
        <end position="10"/>
    </location>
</feature>
<feature type="region of interest" description="Disordered" evidence="1">
    <location>
        <begin position="608"/>
        <end position="1090"/>
    </location>
</feature>
<feature type="compositionally biased region" description="Polar residues" evidence="1">
    <location>
        <begin position="773"/>
        <end position="787"/>
    </location>
</feature>
<feature type="compositionally biased region" description="Basic and acidic residues" evidence="1">
    <location>
        <begin position="1021"/>
        <end position="1030"/>
    </location>
</feature>
<feature type="compositionally biased region" description="Basic and acidic residues" evidence="1">
    <location>
        <begin position="510"/>
        <end position="543"/>
    </location>
</feature>
<sequence length="1320" mass="147489">METPSALPPHPRLRISRLSQSPFLDTTPQAGPSRFPDSLSPISNQYLHENDEHEYQEDTPKLTSSSLLPNVASNEHRNVEETPAERLRALLSQVPNDNTVKARPRPPIPQEPSSASTMDLIDSDSDVPQIGSAQPSFARESLKDLFSRALRDPDTPQKDARGRARRRNSIDTSEVEASPRAEKVQRDRSSNKGKRRSMSDDEVDPSISRDNSVDSDSFLRGLNSSQAPATSTPQHSMQQSLKMSVNSQFQSNLMDQDSEMQQAMNAFDSYEDSRSHAKNKSVVGPVSANEEKSVDPETQTSRRKSTGNLSSFSETPHSTHPRRSQSPRLKQATSSHAFPRSASPAVHAEASTSHSRTNTDIMHQREHSWNRHQPRPITPDLKHRHSIHGPPSRSASPALLSTSRRTLSRHSSSASIGSVDSLEDSTSQSGSVGSQAEYKELLKQRDTEKNHDRERHWNKPRPRTSSNASFNGLPERARTSSIPSRPTSRLSVSSPSFHHHYHRPSSRADSPTDSRMSIDSEVEREREEQHEMEHERERNWNSPRPHWDHCPIACRKPDRKSSLTWSVEVSQPTVNTSAFFTPVVHKGFPEFPFSDNFIAISQLPSSPELPNPISSQEGPLKNFKSSRTPLLDDSTSNIPIYRGHSRTLSSPSLSPHRSRSTSTRASLIPTPAKGKGKERQPPSSPSRERLRPSVSSSSIPTVIIDNVESDVQEEGTRVDEDHPTDTDEEGHLAQEKTPIIRPAASLPAESETEASTAEEPAHDPYQPEGGVSVSVSMSLTEVYSPTHLSREEERLQKVLSSPDSSFDDTTALRTAITSPPSPPPSPPSDAPPTPEEQPLPHFDLPSTPPRRASFSSSSLPFQTPTPPKGLPELPGPPSSDDDTDSAEDDGPQELQSTNTTALKTPKPPGAWSYTPAPQRQNGLLRSHSLPQLEEEPQHDSGLATPVPSLSRASSMPLKTPALPGGWMNTPYPKSVRFEMEDSVNNTDQSALVSDSSVEPESNLKQAAEKLKQLASSEADDEPKRVVKSEEDASTSSICTPPPSTSVSPKPKSPGRKINVLDEYGREIRDGDTKPKPKVKKEKRTSPSRSSIRIVDAMGREINDTQTEDPTIDENGEPISRSEALSRIREGLQDLQRGFDDDMQNVRDRNYIRHRIEELKAESEHAKHMRQRIQHKVLNEEELKNNFIEPLRASMRRSRISTPAPIRSSFWWMRSSWIYWLFFTQLLLIFLMYRISVSHAKHYFLTTFYDPYYPDLHLYHSVPDYPAQTISVTELFWREGLRASALQVLDNILIALSHWHNSAWRIWGTDDIHLATTWPPT</sequence>
<feature type="compositionally biased region" description="Polar residues" evidence="1">
    <location>
        <begin position="424"/>
        <end position="434"/>
    </location>
</feature>
<dbReference type="Proteomes" id="UP001465976">
    <property type="component" value="Unassembled WGS sequence"/>
</dbReference>
<feature type="compositionally biased region" description="Low complexity" evidence="1">
    <location>
        <begin position="742"/>
        <end position="758"/>
    </location>
</feature>
<feature type="transmembrane region" description="Helical" evidence="2">
    <location>
        <begin position="1216"/>
        <end position="1234"/>
    </location>
</feature>
<feature type="compositionally biased region" description="Basic and acidic residues" evidence="1">
    <location>
        <begin position="48"/>
        <end position="60"/>
    </location>
</feature>
<feature type="compositionally biased region" description="Low complexity" evidence="1">
    <location>
        <begin position="646"/>
        <end position="664"/>
    </location>
</feature>
<feature type="compositionally biased region" description="Low complexity" evidence="1">
    <location>
        <begin position="479"/>
        <end position="489"/>
    </location>
</feature>
<feature type="compositionally biased region" description="Basic and acidic residues" evidence="1">
    <location>
        <begin position="714"/>
        <end position="734"/>
    </location>
</feature>
<feature type="compositionally biased region" description="Acidic residues" evidence="1">
    <location>
        <begin position="879"/>
        <end position="891"/>
    </location>
</feature>
<feature type="compositionally biased region" description="Polar residues" evidence="1">
    <location>
        <begin position="222"/>
        <end position="264"/>
    </location>
</feature>
<keyword evidence="2" id="KW-0472">Membrane</keyword>
<feature type="compositionally biased region" description="Pro residues" evidence="1">
    <location>
        <begin position="863"/>
        <end position="877"/>
    </location>
</feature>
<feature type="compositionally biased region" description="Polar residues" evidence="1">
    <location>
        <begin position="798"/>
        <end position="817"/>
    </location>
</feature>